<dbReference type="OMA" id="GHTSYDI"/>
<reference evidence="1" key="2">
    <citation type="submission" date="2025-08" db="UniProtKB">
        <authorList>
            <consortium name="Ensembl"/>
        </authorList>
    </citation>
    <scope>IDENTIFICATION</scope>
</reference>
<protein>
    <submittedName>
        <fullName evidence="1">Uncharacterized protein</fullName>
    </submittedName>
</protein>
<sequence length="116" mass="13243">MNVVTVEKPSVTRKNLLNIIKFTVGSSLTNVMNVVKLSLKCQISLDIKEFILERSPMHVRNVRSPSRNLMNVMSVEKHSARSKASLHIRKFILGRNLMHVMNVVKPSLELHPLLFI</sequence>
<dbReference type="Ensembl" id="ENSPPAT00000041205.1">
    <property type="protein sequence ID" value="ENSPPAP00000018473.1"/>
    <property type="gene ID" value="ENSPPAG00000032381.1"/>
</dbReference>
<reference evidence="1 2" key="1">
    <citation type="journal article" date="2012" name="Nature">
        <title>The bonobo genome compared with the chimpanzee and human genomes.</title>
        <authorList>
            <person name="Prufer K."/>
            <person name="Munch K."/>
            <person name="Hellmann I."/>
            <person name="Akagi K."/>
            <person name="Miller J.R."/>
            <person name="Walenz B."/>
            <person name="Koren S."/>
            <person name="Sutton G."/>
            <person name="Kodira C."/>
            <person name="Winer R."/>
            <person name="Knight J.R."/>
            <person name="Mullikin J.C."/>
            <person name="Meader S.J."/>
            <person name="Ponting C.P."/>
            <person name="Lunter G."/>
            <person name="Higashino S."/>
            <person name="Hobolth A."/>
            <person name="Dutheil J."/>
            <person name="Karakoc E."/>
            <person name="Alkan C."/>
            <person name="Sajjadian S."/>
            <person name="Catacchio C.R."/>
            <person name="Ventura M."/>
            <person name="Marques-Bonet T."/>
            <person name="Eichler E.E."/>
            <person name="Andre C."/>
            <person name="Atencia R."/>
            <person name="Mugisha L."/>
            <person name="Junhold J."/>
            <person name="Patterson N."/>
            <person name="Siebauer M."/>
            <person name="Good J.M."/>
            <person name="Fischer A."/>
            <person name="Ptak S.E."/>
            <person name="Lachmann M."/>
            <person name="Symer D.E."/>
            <person name="Mailund T."/>
            <person name="Schierup M.H."/>
            <person name="Andres A.M."/>
            <person name="Kelso J."/>
            <person name="Paabo S."/>
        </authorList>
    </citation>
    <scope>NUCLEOTIDE SEQUENCE [LARGE SCALE GENOMIC DNA]</scope>
</reference>
<dbReference type="Bgee" id="ENSPPAG00000032381">
    <property type="expression patterns" value="Expressed in cerebellum and 6 other cell types or tissues"/>
</dbReference>
<dbReference type="InterPro" id="IPR039938">
    <property type="entry name" value="Sp4-like"/>
</dbReference>
<evidence type="ECO:0000313" key="1">
    <source>
        <dbReference type="Ensembl" id="ENSPPAP00000018473.1"/>
    </source>
</evidence>
<dbReference type="AlphaFoldDB" id="A0A2R9AMV4"/>
<dbReference type="PANTHER" id="PTHR14947">
    <property type="entry name" value="ZINC FINGER PROTEIN"/>
    <property type="match status" value="1"/>
</dbReference>
<reference evidence="1" key="3">
    <citation type="submission" date="2025-09" db="UniProtKB">
        <authorList>
            <consortium name="Ensembl"/>
        </authorList>
    </citation>
    <scope>IDENTIFICATION</scope>
</reference>
<dbReference type="PANTHER" id="PTHR14947:SF24">
    <property type="entry name" value="ZINC FINGER PROTEIN 781-RELATED"/>
    <property type="match status" value="1"/>
</dbReference>
<evidence type="ECO:0000313" key="2">
    <source>
        <dbReference type="Proteomes" id="UP000240080"/>
    </source>
</evidence>
<keyword evidence="2" id="KW-1185">Reference proteome</keyword>
<dbReference type="GeneTree" id="ENSGT00530000064407"/>
<proteinExistence type="predicted"/>
<dbReference type="Proteomes" id="UP000240080">
    <property type="component" value="Chromosome 19"/>
</dbReference>
<organism evidence="1 2">
    <name type="scientific">Pan paniscus</name>
    <name type="common">Pygmy chimpanzee</name>
    <name type="synonym">Bonobo</name>
    <dbReference type="NCBI Taxonomy" id="9597"/>
    <lineage>
        <taxon>Eukaryota</taxon>
        <taxon>Metazoa</taxon>
        <taxon>Chordata</taxon>
        <taxon>Craniata</taxon>
        <taxon>Vertebrata</taxon>
        <taxon>Euteleostomi</taxon>
        <taxon>Mammalia</taxon>
        <taxon>Eutheria</taxon>
        <taxon>Euarchontoglires</taxon>
        <taxon>Primates</taxon>
        <taxon>Haplorrhini</taxon>
        <taxon>Catarrhini</taxon>
        <taxon>Hominidae</taxon>
        <taxon>Pan</taxon>
    </lineage>
</organism>
<accession>A0A2R9AMV4</accession>
<dbReference type="EMBL" id="AJFE02026360">
    <property type="status" value="NOT_ANNOTATED_CDS"/>
    <property type="molecule type" value="Genomic_DNA"/>
</dbReference>
<name>A0A2R9AMV4_PANPA</name>